<dbReference type="EMBL" id="BFAD01000003">
    <property type="protein sequence ID" value="GBE81066.1"/>
    <property type="molecule type" value="Genomic_DNA"/>
</dbReference>
<feature type="transmembrane region" description="Helical" evidence="7">
    <location>
        <begin position="91"/>
        <end position="109"/>
    </location>
</feature>
<evidence type="ECO:0000256" key="5">
    <source>
        <dbReference type="ARBA" id="ARBA00022989"/>
    </source>
</evidence>
<dbReference type="CDD" id="cd17480">
    <property type="entry name" value="MFS_SLC40A1_like"/>
    <property type="match status" value="1"/>
</dbReference>
<keyword evidence="5 7" id="KW-1133">Transmembrane helix</keyword>
<gene>
    <name evidence="8" type="ORF">SCP_0307900</name>
</gene>
<evidence type="ECO:0000313" key="9">
    <source>
        <dbReference type="Proteomes" id="UP000287166"/>
    </source>
</evidence>
<feature type="transmembrane region" description="Helical" evidence="7">
    <location>
        <begin position="304"/>
        <end position="324"/>
    </location>
</feature>
<keyword evidence="7" id="KW-0406">Ion transport</keyword>
<evidence type="ECO:0000256" key="4">
    <source>
        <dbReference type="ARBA" id="ARBA00022692"/>
    </source>
</evidence>
<name>A0A401GFV0_9APHY</name>
<feature type="transmembrane region" description="Helical" evidence="7">
    <location>
        <begin position="344"/>
        <end position="366"/>
    </location>
</feature>
<sequence length="522" mass="57238">MEGQSIKEVQVVPTVLDAPPVSSPSDGETLTSPENLTVDAENIGHSTRRLDRKALALLLVQHLSNSWGLRTAEFAIYLFLITLFPDSLLPASIYGFLTTGTAILLSGWAGHQVDIRHNLRLVRVCTLTLKVMACSAYAAALVLMYHSRNLQHPWSSSLARGMFSIIIICGCIHNLAGVAISVAIERDWVTVIADGSSEHLTTINTYMRRIDLLCKLLAPLFVSLLTTAASYPFAAYFLCGIEALCMVFELIWITIVYRRFPQLQAAQAAKEASGVHAAQSSAASSSLKTQVMTYIRDSVSDWKVFTHHPIFMSSVAISCLYFTVLSFDGTMLSYLKAETYSDPFVAGMRALNVAAGLAGTLAMPLLERKLGLVRAGNWSIWSEAICLVPVLISFYVGAPPPGHRAPAWNAALLFGGMMLSRIGLWAFDLCQLKELQIALATHPRRNAITALQYSLQNIADMLKYLLTMILSRPSQFKIAALTSFVSVVVGASTYLAYVRKERGHILHHDFADIIPLLKRTTG</sequence>
<feature type="transmembrane region" description="Helical" evidence="7">
    <location>
        <begin position="378"/>
        <end position="396"/>
    </location>
</feature>
<dbReference type="AlphaFoldDB" id="A0A401GFV0"/>
<feature type="transmembrane region" description="Helical" evidence="7">
    <location>
        <begin position="235"/>
        <end position="257"/>
    </location>
</feature>
<dbReference type="Proteomes" id="UP000287166">
    <property type="component" value="Unassembled WGS sequence"/>
</dbReference>
<dbReference type="GO" id="GO:0016020">
    <property type="term" value="C:membrane"/>
    <property type="evidence" value="ECO:0007669"/>
    <property type="project" value="UniProtKB-SubCell"/>
</dbReference>
<evidence type="ECO:0000256" key="7">
    <source>
        <dbReference type="RuleBase" id="RU365065"/>
    </source>
</evidence>
<reference evidence="8 9" key="1">
    <citation type="journal article" date="2018" name="Sci. Rep.">
        <title>Genome sequence of the cauliflower mushroom Sparassis crispa (Hanabiratake) and its association with beneficial usage.</title>
        <authorList>
            <person name="Kiyama R."/>
            <person name="Furutani Y."/>
            <person name="Kawaguchi K."/>
            <person name="Nakanishi T."/>
        </authorList>
    </citation>
    <scope>NUCLEOTIDE SEQUENCE [LARGE SCALE GENOMIC DNA]</scope>
</reference>
<keyword evidence="9" id="KW-1185">Reference proteome</keyword>
<protein>
    <recommendedName>
        <fullName evidence="7">Solute carrier family 40 member</fullName>
    </recommendedName>
</protein>
<evidence type="ECO:0000313" key="8">
    <source>
        <dbReference type="EMBL" id="GBE81066.1"/>
    </source>
</evidence>
<feature type="transmembrane region" description="Helical" evidence="7">
    <location>
        <begin position="212"/>
        <end position="229"/>
    </location>
</feature>
<dbReference type="GO" id="GO:0005381">
    <property type="term" value="F:iron ion transmembrane transporter activity"/>
    <property type="evidence" value="ECO:0007669"/>
    <property type="project" value="UniProtKB-UniRule"/>
</dbReference>
<dbReference type="InterPro" id="IPR036259">
    <property type="entry name" value="MFS_trans_sf"/>
</dbReference>
<dbReference type="InParanoid" id="A0A401GFV0"/>
<dbReference type="PANTHER" id="PTHR11660:SF57">
    <property type="entry name" value="SOLUTE CARRIER FAMILY 40 MEMBER"/>
    <property type="match status" value="1"/>
</dbReference>
<evidence type="ECO:0000256" key="6">
    <source>
        <dbReference type="ARBA" id="ARBA00023136"/>
    </source>
</evidence>
<dbReference type="Pfam" id="PF06963">
    <property type="entry name" value="FPN1"/>
    <property type="match status" value="1"/>
</dbReference>
<proteinExistence type="inferred from homology"/>
<comment type="subcellular location">
    <subcellularLocation>
        <location evidence="1 7">Membrane</location>
        <topology evidence="1 7">Multi-pass membrane protein</topology>
    </subcellularLocation>
</comment>
<keyword evidence="4 7" id="KW-0812">Transmembrane</keyword>
<keyword evidence="6 7" id="KW-0472">Membrane</keyword>
<feature type="transmembrane region" description="Helical" evidence="7">
    <location>
        <begin position="163"/>
        <end position="184"/>
    </location>
</feature>
<comment type="caution">
    <text evidence="8">The sequence shown here is derived from an EMBL/GenBank/DDBJ whole genome shotgun (WGS) entry which is preliminary data.</text>
</comment>
<feature type="transmembrane region" description="Helical" evidence="7">
    <location>
        <begin position="478"/>
        <end position="497"/>
    </location>
</feature>
<dbReference type="OrthoDB" id="648861at2759"/>
<dbReference type="RefSeq" id="XP_027611979.1">
    <property type="nucleotide sequence ID" value="XM_027756178.1"/>
</dbReference>
<evidence type="ECO:0000256" key="1">
    <source>
        <dbReference type="ARBA" id="ARBA00004141"/>
    </source>
</evidence>
<dbReference type="STRING" id="139825.A0A401GFV0"/>
<dbReference type="InterPro" id="IPR009716">
    <property type="entry name" value="Ferroportin-1"/>
</dbReference>
<evidence type="ECO:0000256" key="3">
    <source>
        <dbReference type="ARBA" id="ARBA00022448"/>
    </source>
</evidence>
<organism evidence="8 9">
    <name type="scientific">Sparassis crispa</name>
    <dbReference type="NCBI Taxonomy" id="139825"/>
    <lineage>
        <taxon>Eukaryota</taxon>
        <taxon>Fungi</taxon>
        <taxon>Dikarya</taxon>
        <taxon>Basidiomycota</taxon>
        <taxon>Agaricomycotina</taxon>
        <taxon>Agaricomycetes</taxon>
        <taxon>Polyporales</taxon>
        <taxon>Sparassidaceae</taxon>
        <taxon>Sparassis</taxon>
    </lineage>
</organism>
<feature type="transmembrane region" description="Helical" evidence="7">
    <location>
        <begin position="408"/>
        <end position="427"/>
    </location>
</feature>
<comment type="function">
    <text evidence="7">May be involved in iron transport and iron homeostasis.</text>
</comment>
<dbReference type="SUPFAM" id="SSF103473">
    <property type="entry name" value="MFS general substrate transporter"/>
    <property type="match status" value="1"/>
</dbReference>
<evidence type="ECO:0000256" key="2">
    <source>
        <dbReference type="ARBA" id="ARBA00006279"/>
    </source>
</evidence>
<keyword evidence="3 7" id="KW-0813">Transport</keyword>
<dbReference type="PANTHER" id="PTHR11660">
    <property type="entry name" value="SOLUTE CARRIER FAMILY 40 MEMBER"/>
    <property type="match status" value="1"/>
</dbReference>
<accession>A0A401GFV0</accession>
<dbReference type="GeneID" id="38777983"/>
<comment type="similarity">
    <text evidence="2 7">Belongs to the ferroportin (FP) (TC 2.A.100) family. SLC40A subfamily.</text>
</comment>
<feature type="transmembrane region" description="Helical" evidence="7">
    <location>
        <begin position="121"/>
        <end position="143"/>
    </location>
</feature>